<evidence type="ECO:0000259" key="2">
    <source>
        <dbReference type="SMART" id="SM00052"/>
    </source>
</evidence>
<protein>
    <recommendedName>
        <fullName evidence="2">EAL domain-containing protein</fullName>
    </recommendedName>
</protein>
<dbReference type="Pfam" id="PF00563">
    <property type="entry name" value="EAL"/>
    <property type="match status" value="1"/>
</dbReference>
<dbReference type="Gene3D" id="3.20.20.450">
    <property type="entry name" value="EAL domain"/>
    <property type="match status" value="1"/>
</dbReference>
<evidence type="ECO:0000313" key="3">
    <source>
        <dbReference type="EMBL" id="GAA4633447.1"/>
    </source>
</evidence>
<gene>
    <name evidence="3" type="ORF">GCM10023196_070990</name>
</gene>
<dbReference type="RefSeq" id="WP_345436443.1">
    <property type="nucleotide sequence ID" value="NZ_BAABHK010000012.1"/>
</dbReference>
<dbReference type="SUPFAM" id="SSF141868">
    <property type="entry name" value="EAL domain-like"/>
    <property type="match status" value="1"/>
</dbReference>
<evidence type="ECO:0000313" key="4">
    <source>
        <dbReference type="Proteomes" id="UP001501442"/>
    </source>
</evidence>
<dbReference type="Proteomes" id="UP001501442">
    <property type="component" value="Unassembled WGS sequence"/>
</dbReference>
<evidence type="ECO:0000256" key="1">
    <source>
        <dbReference type="SAM" id="MobiDB-lite"/>
    </source>
</evidence>
<name>A0ABP8UMB3_9ACTN</name>
<dbReference type="SMART" id="SM00052">
    <property type="entry name" value="EAL"/>
    <property type="match status" value="1"/>
</dbReference>
<dbReference type="EMBL" id="BAABHK010000012">
    <property type="protein sequence ID" value="GAA4633447.1"/>
    <property type="molecule type" value="Genomic_DNA"/>
</dbReference>
<feature type="region of interest" description="Disordered" evidence="1">
    <location>
        <begin position="1"/>
        <end position="45"/>
    </location>
</feature>
<keyword evidence="4" id="KW-1185">Reference proteome</keyword>
<feature type="domain" description="EAL" evidence="2">
    <location>
        <begin position="40"/>
        <end position="251"/>
    </location>
</feature>
<sequence length="401" mass="42177">MTAFAAAPGGQESAFAGRPDVPRPTHAARPDVPPPAYTGHSDVPPTAHVTFHPIVDLDAGTVVAVAPSVPGPPNLDPDLDVDCAILAARSLSRRETLLPIQLLLRMGTLAYDRPMERLHRTLASLGRRPGGVIVGVTGDLAGMSLDEAAARLGGLRSGGYLLAVEAGDLPTRFVADIAPTILMLGPEVTRRAAADPRRSAVAEALVALGRRIGGHVLAPGVVSDDQLTHLRGRGVRLAQGPLLASPQWLPGVPVNVPVGSRDAERDRLGPRVTEFMMPATVMPDTATAEEVLTVFNADPATGSVVLVDQAQRPRHTVDRTRFLLRLAGAYGHALHAHKPAARLADAPRPVPRTVPAIAALRAAGNDAERVYEDLVVIDEVGRCLGIARVGDLIRSLSALEH</sequence>
<dbReference type="InterPro" id="IPR001633">
    <property type="entry name" value="EAL_dom"/>
</dbReference>
<comment type="caution">
    <text evidence="3">The sequence shown here is derived from an EMBL/GenBank/DDBJ whole genome shotgun (WGS) entry which is preliminary data.</text>
</comment>
<organism evidence="3 4">
    <name type="scientific">Actinoallomurus vinaceus</name>
    <dbReference type="NCBI Taxonomy" id="1080074"/>
    <lineage>
        <taxon>Bacteria</taxon>
        <taxon>Bacillati</taxon>
        <taxon>Actinomycetota</taxon>
        <taxon>Actinomycetes</taxon>
        <taxon>Streptosporangiales</taxon>
        <taxon>Thermomonosporaceae</taxon>
        <taxon>Actinoallomurus</taxon>
    </lineage>
</organism>
<dbReference type="InterPro" id="IPR035919">
    <property type="entry name" value="EAL_sf"/>
</dbReference>
<reference evidence="4" key="1">
    <citation type="journal article" date="2019" name="Int. J. Syst. Evol. Microbiol.">
        <title>The Global Catalogue of Microorganisms (GCM) 10K type strain sequencing project: providing services to taxonomists for standard genome sequencing and annotation.</title>
        <authorList>
            <consortium name="The Broad Institute Genomics Platform"/>
            <consortium name="The Broad Institute Genome Sequencing Center for Infectious Disease"/>
            <person name="Wu L."/>
            <person name="Ma J."/>
        </authorList>
    </citation>
    <scope>NUCLEOTIDE SEQUENCE [LARGE SCALE GENOMIC DNA]</scope>
    <source>
        <strain evidence="4">JCM 17939</strain>
    </source>
</reference>
<proteinExistence type="predicted"/>
<accession>A0ABP8UMB3</accession>